<feature type="active site" description="Charge relay system" evidence="5 6">
    <location>
        <position position="261"/>
    </location>
</feature>
<dbReference type="PROSITE" id="PS00137">
    <property type="entry name" value="SUBTILASE_HIS"/>
    <property type="match status" value="1"/>
</dbReference>
<accession>M2XFV9</accession>
<name>M2XFV9_9MICC</name>
<dbReference type="RefSeq" id="WP_006213289.1">
    <property type="nucleotide sequence ID" value="NZ_ANHZ02000001.1"/>
</dbReference>
<dbReference type="PANTHER" id="PTHR43806:SF11">
    <property type="entry name" value="CEREVISIN-RELATED"/>
    <property type="match status" value="1"/>
</dbReference>
<dbReference type="EMBL" id="ANHZ02000001">
    <property type="protein sequence ID" value="EME37946.1"/>
    <property type="molecule type" value="Genomic_DNA"/>
</dbReference>
<evidence type="ECO:0000256" key="3">
    <source>
        <dbReference type="ARBA" id="ARBA00022801"/>
    </source>
</evidence>
<dbReference type="MEROPS" id="S08.149"/>
<dbReference type="PROSITE" id="PS00136">
    <property type="entry name" value="SUBTILASE_ASP"/>
    <property type="match status" value="1"/>
</dbReference>
<dbReference type="Gene3D" id="3.40.50.200">
    <property type="entry name" value="Peptidase S8/S53 domain"/>
    <property type="match status" value="1"/>
</dbReference>
<keyword evidence="11" id="KW-1185">Reference proteome</keyword>
<keyword evidence="3 6" id="KW-0378">Hydrolase</keyword>
<dbReference type="PRINTS" id="PR00723">
    <property type="entry name" value="SUBTILISIN"/>
</dbReference>
<comment type="similarity">
    <text evidence="1 6 7">Belongs to the peptidase S8 family.</text>
</comment>
<dbReference type="Proteomes" id="UP000009877">
    <property type="component" value="Unassembled WGS sequence"/>
</dbReference>
<dbReference type="STRING" id="71999.KPaMU14_05625"/>
<dbReference type="SUPFAM" id="SSF52743">
    <property type="entry name" value="Subtilisin-like"/>
    <property type="match status" value="1"/>
</dbReference>
<dbReference type="InterPro" id="IPR050131">
    <property type="entry name" value="Peptidase_S8_subtilisin-like"/>
</dbReference>
<organism evidence="10 11">
    <name type="scientific">Kocuria palustris PEL</name>
    <dbReference type="NCBI Taxonomy" id="1236550"/>
    <lineage>
        <taxon>Bacteria</taxon>
        <taxon>Bacillati</taxon>
        <taxon>Actinomycetota</taxon>
        <taxon>Actinomycetes</taxon>
        <taxon>Micrococcales</taxon>
        <taxon>Micrococcaceae</taxon>
        <taxon>Kocuria</taxon>
    </lineage>
</organism>
<dbReference type="InterPro" id="IPR022398">
    <property type="entry name" value="Peptidase_S8_His-AS"/>
</dbReference>
<evidence type="ECO:0000256" key="4">
    <source>
        <dbReference type="ARBA" id="ARBA00022825"/>
    </source>
</evidence>
<feature type="active site" description="Charge relay system" evidence="5 6">
    <location>
        <position position="508"/>
    </location>
</feature>
<feature type="domain" description="Peptidase S8/S53" evidence="9">
    <location>
        <begin position="200"/>
        <end position="550"/>
    </location>
</feature>
<protein>
    <submittedName>
        <fullName evidence="10">Secreted subtilisin-like protease</fullName>
    </submittedName>
</protein>
<evidence type="ECO:0000256" key="5">
    <source>
        <dbReference type="PIRSR" id="PIRSR615500-1"/>
    </source>
</evidence>
<evidence type="ECO:0000256" key="2">
    <source>
        <dbReference type="ARBA" id="ARBA00022670"/>
    </source>
</evidence>
<keyword evidence="4 6" id="KW-0720">Serine protease</keyword>
<dbReference type="AlphaFoldDB" id="M2XFV9"/>
<evidence type="ECO:0000313" key="11">
    <source>
        <dbReference type="Proteomes" id="UP000009877"/>
    </source>
</evidence>
<keyword evidence="2 6" id="KW-0645">Protease</keyword>
<feature type="active site" description="Charge relay system" evidence="5 6">
    <location>
        <position position="209"/>
    </location>
</feature>
<dbReference type="PANTHER" id="PTHR43806">
    <property type="entry name" value="PEPTIDASE S8"/>
    <property type="match status" value="1"/>
</dbReference>
<feature type="region of interest" description="Disordered" evidence="8">
    <location>
        <begin position="126"/>
        <end position="182"/>
    </location>
</feature>
<sequence>MHRTTPSRAPRGGAQTPTPVRSRCRSRAVAALIATSAMALTSSGGLLPAYAAPAAETGEQRQLVLAAEGVSAAQAVAAIETAGGEVAERNDAIGLFTVNGPSDLDERLESSAAIAGTMDDHVIGYTPDAQAQHRRKDTDEVERARADRPAVKADPKNRRVPPGQAKKRPEPTTTADDPLRSRQWNLDMIDADQAHRTQTGKGVRVGVMDTGVDGTHPDIAPNLNTGLSRNFTTDIPEIDGACAEDPDGSCEDGSTVDEGGHGTHVASTIASPVNGLGIEGVAPGAEIVNLRVGQDSGYFFLEPTLEALTYAPTAGVDVVNMSYYIDPWAFNCTANPADSPEEQAQQQLTIEATNRALRYAKTHGVTLIAAMGNSHMDLGNPQVDDSSPNFPEGQARERTIDNSCLDIPTEGDGVLSVSAVGPSGIKADYSNYGTEQTTVAAPGGYFRDYDGTPRGRQPGNMILAAVPAVVVREMGVLDEKGESTDPFIVSECDAAGQCAYYEHMQGTSMAAPHATGVAALIIGSQGQPDRQLGGVKLQPHRTEKLLELSAHEKACDAPVVSYPGRDASYTAPCEGTAEFNGFYGSGIVNAASAVSRTPHKH</sequence>
<evidence type="ECO:0000259" key="9">
    <source>
        <dbReference type="Pfam" id="PF00082"/>
    </source>
</evidence>
<evidence type="ECO:0000256" key="7">
    <source>
        <dbReference type="RuleBase" id="RU003355"/>
    </source>
</evidence>
<gene>
    <name evidence="10" type="ORF">C884_00141</name>
</gene>
<dbReference type="InterPro" id="IPR036852">
    <property type="entry name" value="Peptidase_S8/S53_dom_sf"/>
</dbReference>
<dbReference type="InterPro" id="IPR023827">
    <property type="entry name" value="Peptidase_S8_Asp-AS"/>
</dbReference>
<feature type="region of interest" description="Disordered" evidence="8">
    <location>
        <begin position="1"/>
        <end position="22"/>
    </location>
</feature>
<evidence type="ECO:0000256" key="1">
    <source>
        <dbReference type="ARBA" id="ARBA00011073"/>
    </source>
</evidence>
<reference evidence="10 11" key="1">
    <citation type="journal article" date="2014" name="Genome Announc.">
        <title>Draft Genome Sequence of Kocuria palustris PEL.</title>
        <authorList>
            <person name="Sharma G."/>
            <person name="Khatri I."/>
            <person name="Subramanian S."/>
        </authorList>
    </citation>
    <scope>NUCLEOTIDE SEQUENCE [LARGE SCALE GENOMIC DNA]</scope>
    <source>
        <strain evidence="10 11">PEL</strain>
    </source>
</reference>
<dbReference type="GO" id="GO:0006508">
    <property type="term" value="P:proteolysis"/>
    <property type="evidence" value="ECO:0007669"/>
    <property type="project" value="UniProtKB-KW"/>
</dbReference>
<proteinExistence type="inferred from homology"/>
<comment type="caution">
    <text evidence="10">The sequence shown here is derived from an EMBL/GenBank/DDBJ whole genome shotgun (WGS) entry which is preliminary data.</text>
</comment>
<dbReference type="PROSITE" id="PS51892">
    <property type="entry name" value="SUBTILASE"/>
    <property type="match status" value="1"/>
</dbReference>
<dbReference type="PROSITE" id="PS00138">
    <property type="entry name" value="SUBTILASE_SER"/>
    <property type="match status" value="1"/>
</dbReference>
<evidence type="ECO:0000313" key="10">
    <source>
        <dbReference type="EMBL" id="EME37946.1"/>
    </source>
</evidence>
<feature type="compositionally biased region" description="Basic and acidic residues" evidence="8">
    <location>
        <begin position="136"/>
        <end position="157"/>
    </location>
</feature>
<dbReference type="Pfam" id="PF00082">
    <property type="entry name" value="Peptidase_S8"/>
    <property type="match status" value="1"/>
</dbReference>
<evidence type="ECO:0000256" key="6">
    <source>
        <dbReference type="PROSITE-ProRule" id="PRU01240"/>
    </source>
</evidence>
<dbReference type="GO" id="GO:0004252">
    <property type="term" value="F:serine-type endopeptidase activity"/>
    <property type="evidence" value="ECO:0007669"/>
    <property type="project" value="UniProtKB-UniRule"/>
</dbReference>
<dbReference type="InterPro" id="IPR000209">
    <property type="entry name" value="Peptidase_S8/S53_dom"/>
</dbReference>
<dbReference type="InterPro" id="IPR023828">
    <property type="entry name" value="Peptidase_S8_Ser-AS"/>
</dbReference>
<evidence type="ECO:0000256" key="8">
    <source>
        <dbReference type="SAM" id="MobiDB-lite"/>
    </source>
</evidence>
<dbReference type="InterPro" id="IPR015500">
    <property type="entry name" value="Peptidase_S8_subtilisin-rel"/>
</dbReference>